<dbReference type="Gene3D" id="3.40.50.300">
    <property type="entry name" value="P-loop containing nucleotide triphosphate hydrolases"/>
    <property type="match status" value="2"/>
</dbReference>
<accession>A0A133UN47</accession>
<dbReference type="PANTHER" id="PTHR11274">
    <property type="entry name" value="RAD25/XP-B DNA REPAIR HELICASE"/>
    <property type="match status" value="1"/>
</dbReference>
<dbReference type="InterPro" id="IPR006935">
    <property type="entry name" value="Helicase/UvrB_N"/>
</dbReference>
<protein>
    <recommendedName>
        <fullName evidence="9">Helicase</fullName>
    </recommendedName>
</protein>
<evidence type="ECO:0000259" key="5">
    <source>
        <dbReference type="PROSITE" id="PS51192"/>
    </source>
</evidence>
<dbReference type="GO" id="GO:0005524">
    <property type="term" value="F:ATP binding"/>
    <property type="evidence" value="ECO:0007669"/>
    <property type="project" value="UniProtKB-KW"/>
</dbReference>
<dbReference type="Pfam" id="PF04851">
    <property type="entry name" value="ResIII"/>
    <property type="match status" value="1"/>
</dbReference>
<dbReference type="PANTHER" id="PTHR11274:SF0">
    <property type="entry name" value="GENERAL TRANSCRIPTION AND DNA REPAIR FACTOR IIH HELICASE SUBUNIT XPB"/>
    <property type="match status" value="1"/>
</dbReference>
<gene>
    <name evidence="7" type="ORF">AKJ36_00070</name>
</gene>
<dbReference type="AlphaFoldDB" id="A0A133UN47"/>
<evidence type="ECO:0000259" key="6">
    <source>
        <dbReference type="PROSITE" id="PS51194"/>
    </source>
</evidence>
<dbReference type="GO" id="GO:0140097">
    <property type="term" value="F:catalytic activity, acting on DNA"/>
    <property type="evidence" value="ECO:0007669"/>
    <property type="project" value="UniProtKB-ARBA"/>
</dbReference>
<organism evidence="7 8">
    <name type="scientific">candidate division MSBL1 archaeon SCGC-AAA259I07</name>
    <dbReference type="NCBI Taxonomy" id="1698266"/>
    <lineage>
        <taxon>Archaea</taxon>
        <taxon>Methanobacteriati</taxon>
        <taxon>Methanobacteriota</taxon>
        <taxon>candidate division MSBL1</taxon>
    </lineage>
</organism>
<dbReference type="EMBL" id="LHXQ01000001">
    <property type="protein sequence ID" value="KXA95576.1"/>
    <property type="molecule type" value="Genomic_DNA"/>
</dbReference>
<dbReference type="GO" id="GO:0004386">
    <property type="term" value="F:helicase activity"/>
    <property type="evidence" value="ECO:0007669"/>
    <property type="project" value="UniProtKB-KW"/>
</dbReference>
<evidence type="ECO:0000256" key="2">
    <source>
        <dbReference type="ARBA" id="ARBA00022801"/>
    </source>
</evidence>
<evidence type="ECO:0000313" key="8">
    <source>
        <dbReference type="Proteomes" id="UP000070155"/>
    </source>
</evidence>
<dbReference type="InterPro" id="IPR027417">
    <property type="entry name" value="P-loop_NTPase"/>
</dbReference>
<evidence type="ECO:0000313" key="7">
    <source>
        <dbReference type="EMBL" id="KXA95576.1"/>
    </source>
</evidence>
<comment type="caution">
    <text evidence="7">The sequence shown here is derived from an EMBL/GenBank/DDBJ whole genome shotgun (WGS) entry which is preliminary data.</text>
</comment>
<dbReference type="PATRIC" id="fig|1698266.3.peg.16"/>
<dbReference type="PROSITE" id="PS51194">
    <property type="entry name" value="HELICASE_CTER"/>
    <property type="match status" value="1"/>
</dbReference>
<dbReference type="InterPro" id="IPR050615">
    <property type="entry name" value="ATP-dep_DNA_Helicase"/>
</dbReference>
<reference evidence="7 8" key="1">
    <citation type="journal article" date="2016" name="Sci. Rep.">
        <title>Metabolic traits of an uncultured archaeal lineage -MSBL1- from brine pools of the Red Sea.</title>
        <authorList>
            <person name="Mwirichia R."/>
            <person name="Alam I."/>
            <person name="Rashid M."/>
            <person name="Vinu M."/>
            <person name="Ba-Alawi W."/>
            <person name="Anthony Kamau A."/>
            <person name="Kamanda Ngugi D."/>
            <person name="Goker M."/>
            <person name="Klenk H.P."/>
            <person name="Bajic V."/>
            <person name="Stingl U."/>
        </authorList>
    </citation>
    <scope>NUCLEOTIDE SEQUENCE [LARGE SCALE GENOMIC DNA]</scope>
    <source>
        <strain evidence="7">SCGC-AAA259I07</strain>
    </source>
</reference>
<dbReference type="InterPro" id="IPR001650">
    <property type="entry name" value="Helicase_C-like"/>
</dbReference>
<sequence>MVFYKNFEGWEVRHLYKRAKTFGLSDEFQETLSHTGWKLAREKKLTKTEVEKLENALSRIGTIPKLGKTCNRKNCEVCSKVTELVPGDGDEKKETWSLNLELWRWQKECTQKWWKNGGEGIVKVVTGAGKTVLALALMENLSNKEVYESGGLKTVIITPTTALLDQWFGELLDTLSVPKKDIGFFYGDQKNKIKDNKAMLYVINSAREHLGEHLEQIDDDVFLIADECHRYASQENSKIFQNHFDYKLGLSATPERKLDYGFEKILVPNLGKIIYEYGYSEARDDGIIPPYYLKRLEIPLTSKEQKRYKNLTDKIRKTTQVLRKKYDELEEVEGDEFFKKLGELSNRYDDGLFDRFTSLANKRKAIVHESKSKMAALKYIIEKDMPLNSRTLIFHERTQIADRINEYLQSEGFSSVRYHSNMDGEKRRENLLKYKRMRSDFLVSCRALDEGLDVPATNVGIIVAATSSVRQRIQRTGRILRRAPGKDYSIIYTIYVSNVEEEIFNKKAMKDLEDTAVRVENIKLEV</sequence>
<dbReference type="PROSITE" id="PS51192">
    <property type="entry name" value="HELICASE_ATP_BIND_1"/>
    <property type="match status" value="1"/>
</dbReference>
<name>A0A133UN47_9EURY</name>
<evidence type="ECO:0000256" key="1">
    <source>
        <dbReference type="ARBA" id="ARBA00022741"/>
    </source>
</evidence>
<dbReference type="Pfam" id="PF00271">
    <property type="entry name" value="Helicase_C"/>
    <property type="match status" value="1"/>
</dbReference>
<feature type="domain" description="Helicase ATP-binding" evidence="5">
    <location>
        <begin position="111"/>
        <end position="272"/>
    </location>
</feature>
<dbReference type="GO" id="GO:0016787">
    <property type="term" value="F:hydrolase activity"/>
    <property type="evidence" value="ECO:0007669"/>
    <property type="project" value="UniProtKB-KW"/>
</dbReference>
<evidence type="ECO:0008006" key="9">
    <source>
        <dbReference type="Google" id="ProtNLM"/>
    </source>
</evidence>
<keyword evidence="8" id="KW-1185">Reference proteome</keyword>
<keyword evidence="1" id="KW-0547">Nucleotide-binding</keyword>
<dbReference type="CDD" id="cd17926">
    <property type="entry name" value="DEXHc_RE"/>
    <property type="match status" value="1"/>
</dbReference>
<dbReference type="SMART" id="SM00490">
    <property type="entry name" value="HELICc"/>
    <property type="match status" value="1"/>
</dbReference>
<evidence type="ECO:0000256" key="3">
    <source>
        <dbReference type="ARBA" id="ARBA00022806"/>
    </source>
</evidence>
<keyword evidence="2" id="KW-0378">Hydrolase</keyword>
<dbReference type="SMART" id="SM00487">
    <property type="entry name" value="DEXDc"/>
    <property type="match status" value="1"/>
</dbReference>
<proteinExistence type="predicted"/>
<keyword evidence="3" id="KW-0347">Helicase</keyword>
<dbReference type="InterPro" id="IPR014001">
    <property type="entry name" value="Helicase_ATP-bd"/>
</dbReference>
<keyword evidence="4" id="KW-0067">ATP-binding</keyword>
<dbReference type="SUPFAM" id="SSF52540">
    <property type="entry name" value="P-loop containing nucleoside triphosphate hydrolases"/>
    <property type="match status" value="1"/>
</dbReference>
<dbReference type="Proteomes" id="UP000070155">
    <property type="component" value="Unassembled WGS sequence"/>
</dbReference>
<dbReference type="GO" id="GO:0003677">
    <property type="term" value="F:DNA binding"/>
    <property type="evidence" value="ECO:0007669"/>
    <property type="project" value="InterPro"/>
</dbReference>
<feature type="domain" description="Helicase C-terminal" evidence="6">
    <location>
        <begin position="373"/>
        <end position="523"/>
    </location>
</feature>
<evidence type="ECO:0000256" key="4">
    <source>
        <dbReference type="ARBA" id="ARBA00022840"/>
    </source>
</evidence>